<feature type="domain" description="HAMP" evidence="3">
    <location>
        <begin position="202"/>
        <end position="246"/>
    </location>
</feature>
<protein>
    <recommendedName>
        <fullName evidence="3">HAMP domain-containing protein</fullName>
    </recommendedName>
</protein>
<feature type="compositionally biased region" description="Pro residues" evidence="1">
    <location>
        <begin position="274"/>
        <end position="286"/>
    </location>
</feature>
<dbReference type="InterPro" id="IPR003660">
    <property type="entry name" value="HAMP_dom"/>
</dbReference>
<dbReference type="NCBIfam" id="NF041621">
    <property type="entry name" value="MXAN_5187_C_dom"/>
    <property type="match status" value="1"/>
</dbReference>
<feature type="transmembrane region" description="Helical" evidence="2">
    <location>
        <begin position="6"/>
        <end position="24"/>
    </location>
</feature>
<dbReference type="Proteomes" id="UP000503640">
    <property type="component" value="Unassembled WGS sequence"/>
</dbReference>
<dbReference type="PROSITE" id="PS50885">
    <property type="entry name" value="HAMP"/>
    <property type="match status" value="1"/>
</dbReference>
<reference evidence="5" key="1">
    <citation type="journal article" date="2020" name="Appl. Environ. Microbiol.">
        <title>Diazotrophic Anaeromyxobacter Isolates from Soils.</title>
        <authorList>
            <person name="Masuda Y."/>
            <person name="Yamanaka H."/>
            <person name="Xu Z.X."/>
            <person name="Shiratori Y."/>
            <person name="Aono T."/>
            <person name="Amachi S."/>
            <person name="Senoo K."/>
            <person name="Itoh H."/>
        </authorList>
    </citation>
    <scope>NUCLEOTIDE SEQUENCE [LARGE SCALE GENOMIC DNA]</scope>
    <source>
        <strain evidence="5">R267</strain>
    </source>
</reference>
<proteinExistence type="predicted"/>
<feature type="transmembrane region" description="Helical" evidence="2">
    <location>
        <begin position="170"/>
        <end position="192"/>
    </location>
</feature>
<evidence type="ECO:0000259" key="3">
    <source>
        <dbReference type="PROSITE" id="PS50885"/>
    </source>
</evidence>
<evidence type="ECO:0000256" key="2">
    <source>
        <dbReference type="SAM" id="Phobius"/>
    </source>
</evidence>
<feature type="region of interest" description="Disordered" evidence="1">
    <location>
        <begin position="244"/>
        <end position="388"/>
    </location>
</feature>
<feature type="compositionally biased region" description="Low complexity" evidence="1">
    <location>
        <begin position="244"/>
        <end position="267"/>
    </location>
</feature>
<feature type="compositionally biased region" description="Low complexity" evidence="1">
    <location>
        <begin position="287"/>
        <end position="323"/>
    </location>
</feature>
<name>A0A7I9VHN6_9BACT</name>
<dbReference type="GO" id="GO:0007165">
    <property type="term" value="P:signal transduction"/>
    <property type="evidence" value="ECO:0007669"/>
    <property type="project" value="InterPro"/>
</dbReference>
<dbReference type="AlphaFoldDB" id="A0A7I9VHN6"/>
<keyword evidence="5" id="KW-1185">Reference proteome</keyword>
<sequence>MNRLKVLVYVALVIAAGAAGVHLFSQWAAERTLRQLDRDLAAAAGSLQGRAPSLGPDGLAGAETLRGLRRELGADVTSISDGRVVQSTLPPQEAAMVASAGRDAGGRPASAGTLAPQRPIFDLPFPVPPLPLLLVQAPAHRVLTVPSPAGAGLVALSVSTAAALGPVLSGQWLGLATLLLLSLAGLVLVLAVTDEQRTVLPRELVAAADRVARGDFSARAPIMAGRLGTVAAALNRAAEAATAAAAPHPPAATGAAPLSPDQLAELPAPRPRRAPAPPPPTAPEPEPLAALDEPAPEAPAAAGGWPARAAEPAPAELSELSAPEPAPLAAPDPPREEEDATARDFFAAPAGASSLFDAAPPEAPAPVAPAPAAPAPVEPPARTQAWVAGDEDEEHWKATYQDFQRVRAECGEARDGVGYERFREKLQKNRDQLVERYGCRTVRFQVYVKEGKAALKASPVR</sequence>
<comment type="caution">
    <text evidence="4">The sequence shown here is derived from an EMBL/GenBank/DDBJ whole genome shotgun (WGS) entry which is preliminary data.</text>
</comment>
<evidence type="ECO:0000256" key="1">
    <source>
        <dbReference type="SAM" id="MobiDB-lite"/>
    </source>
</evidence>
<keyword evidence="2" id="KW-1133">Transmembrane helix</keyword>
<dbReference type="CDD" id="cd06225">
    <property type="entry name" value="HAMP"/>
    <property type="match status" value="1"/>
</dbReference>
<keyword evidence="2" id="KW-0472">Membrane</keyword>
<evidence type="ECO:0000313" key="4">
    <source>
        <dbReference type="EMBL" id="GEJ55904.1"/>
    </source>
</evidence>
<gene>
    <name evidence="4" type="ORF">AMYX_06450</name>
</gene>
<dbReference type="RefSeq" id="WP_176062928.1">
    <property type="nucleotide sequence ID" value="NZ_BJTG01000002.1"/>
</dbReference>
<keyword evidence="2" id="KW-0812">Transmembrane</keyword>
<evidence type="ECO:0000313" key="5">
    <source>
        <dbReference type="Proteomes" id="UP000503640"/>
    </source>
</evidence>
<feature type="compositionally biased region" description="Pro residues" evidence="1">
    <location>
        <begin position="361"/>
        <end position="379"/>
    </location>
</feature>
<dbReference type="EMBL" id="BJTG01000002">
    <property type="protein sequence ID" value="GEJ55904.1"/>
    <property type="molecule type" value="Genomic_DNA"/>
</dbReference>
<dbReference type="InterPro" id="IPR048134">
    <property type="entry name" value="MXAN_5187-like"/>
</dbReference>
<dbReference type="NCBIfam" id="NF041620">
    <property type="entry name" value="MXAN_5187_fam"/>
    <property type="match status" value="1"/>
</dbReference>
<dbReference type="GO" id="GO:0016020">
    <property type="term" value="C:membrane"/>
    <property type="evidence" value="ECO:0007669"/>
    <property type="project" value="InterPro"/>
</dbReference>
<organism evidence="4 5">
    <name type="scientific">Anaeromyxobacter diazotrophicus</name>
    <dbReference type="NCBI Taxonomy" id="2590199"/>
    <lineage>
        <taxon>Bacteria</taxon>
        <taxon>Pseudomonadati</taxon>
        <taxon>Myxococcota</taxon>
        <taxon>Myxococcia</taxon>
        <taxon>Myxococcales</taxon>
        <taxon>Cystobacterineae</taxon>
        <taxon>Anaeromyxobacteraceae</taxon>
        <taxon>Anaeromyxobacter</taxon>
    </lineage>
</organism>
<accession>A0A7I9VHN6</accession>